<name>A0A813Y689_ADIRI</name>
<keyword evidence="8" id="KW-0325">Glycoprotein</keyword>
<evidence type="ECO:0000256" key="2">
    <source>
        <dbReference type="ARBA" id="ARBA00006794"/>
    </source>
</evidence>
<keyword evidence="3 9" id="KW-0812">Transmembrane</keyword>
<dbReference type="GO" id="GO:0001540">
    <property type="term" value="F:amyloid-beta binding"/>
    <property type="evidence" value="ECO:0007669"/>
    <property type="project" value="TreeGrafter"/>
</dbReference>
<organism evidence="11 12">
    <name type="scientific">Adineta ricciae</name>
    <name type="common">Rotifer</name>
    <dbReference type="NCBI Taxonomy" id="249248"/>
    <lineage>
        <taxon>Eukaryota</taxon>
        <taxon>Metazoa</taxon>
        <taxon>Spiralia</taxon>
        <taxon>Gnathifera</taxon>
        <taxon>Rotifera</taxon>
        <taxon>Eurotatoria</taxon>
        <taxon>Bdelloidea</taxon>
        <taxon>Adinetida</taxon>
        <taxon>Adinetidae</taxon>
        <taxon>Adineta</taxon>
    </lineage>
</organism>
<dbReference type="GO" id="GO:0042985">
    <property type="term" value="P:negative regulation of amyloid precursor protein biosynthetic process"/>
    <property type="evidence" value="ECO:0007669"/>
    <property type="project" value="TreeGrafter"/>
</dbReference>
<dbReference type="GO" id="GO:0070062">
    <property type="term" value="C:extracellular exosome"/>
    <property type="evidence" value="ECO:0007669"/>
    <property type="project" value="TreeGrafter"/>
</dbReference>
<dbReference type="PANTHER" id="PTHR10962">
    <property type="entry name" value="INTEGRAL TRANSMEMBRANE PROTEIN 2"/>
    <property type="match status" value="1"/>
</dbReference>
<keyword evidence="6 9" id="KW-0472">Membrane</keyword>
<dbReference type="PANTHER" id="PTHR10962:SF1">
    <property type="entry name" value="INTEGRAL MEMBRANE PROTEIN 2"/>
    <property type="match status" value="1"/>
</dbReference>
<gene>
    <name evidence="11" type="ORF">EDS130_LOCUS8690</name>
</gene>
<keyword evidence="7" id="KW-1015">Disulfide bond</keyword>
<dbReference type="AlphaFoldDB" id="A0A813Y689"/>
<feature type="domain" description="BRICHOS" evidence="10">
    <location>
        <begin position="173"/>
        <end position="271"/>
    </location>
</feature>
<evidence type="ECO:0000256" key="1">
    <source>
        <dbReference type="ARBA" id="ARBA00004606"/>
    </source>
</evidence>
<reference evidence="11" key="1">
    <citation type="submission" date="2021-02" db="EMBL/GenBank/DDBJ databases">
        <authorList>
            <person name="Nowell W R."/>
        </authorList>
    </citation>
    <scope>NUCLEOTIDE SEQUENCE</scope>
</reference>
<dbReference type="GO" id="GO:0005886">
    <property type="term" value="C:plasma membrane"/>
    <property type="evidence" value="ECO:0007669"/>
    <property type="project" value="UniProtKB-UniRule"/>
</dbReference>
<evidence type="ECO:0000313" key="11">
    <source>
        <dbReference type="EMBL" id="CAF0879016.1"/>
    </source>
</evidence>
<dbReference type="Proteomes" id="UP000663852">
    <property type="component" value="Unassembled WGS sequence"/>
</dbReference>
<dbReference type="SMART" id="SM01039">
    <property type="entry name" value="BRICHOS"/>
    <property type="match status" value="1"/>
</dbReference>
<evidence type="ECO:0000256" key="8">
    <source>
        <dbReference type="ARBA" id="ARBA00023180"/>
    </source>
</evidence>
<keyword evidence="5 9" id="KW-1133">Transmembrane helix</keyword>
<evidence type="ECO:0000256" key="6">
    <source>
        <dbReference type="ARBA" id="ARBA00023136"/>
    </source>
</evidence>
<proteinExistence type="inferred from homology"/>
<evidence type="ECO:0000313" key="12">
    <source>
        <dbReference type="Proteomes" id="UP000663852"/>
    </source>
</evidence>
<dbReference type="Pfam" id="PF04089">
    <property type="entry name" value="BRICHOS"/>
    <property type="match status" value="1"/>
</dbReference>
<evidence type="ECO:0000256" key="3">
    <source>
        <dbReference type="ARBA" id="ARBA00022692"/>
    </source>
</evidence>
<evidence type="ECO:0000256" key="7">
    <source>
        <dbReference type="ARBA" id="ARBA00023157"/>
    </source>
</evidence>
<dbReference type="PROSITE" id="PS50869">
    <property type="entry name" value="BRICHOS"/>
    <property type="match status" value="1"/>
</dbReference>
<keyword evidence="4 9" id="KW-0735">Signal-anchor</keyword>
<dbReference type="GO" id="GO:0005794">
    <property type="term" value="C:Golgi apparatus"/>
    <property type="evidence" value="ECO:0007669"/>
    <property type="project" value="TreeGrafter"/>
</dbReference>
<keyword evidence="9" id="KW-1003">Cell membrane</keyword>
<sequence length="307" mass="34739">MKKKIIFFSSFVQNLETMVGVSLSNGNKPDDKEQLVETNSGDVLVTVLPFKGEQDDIPMPPVEEVRRKQASVLFGCLSALFMLGCLVIGTWLLFDFVNRTDRTWRRTCRFRVKPMDSEPDNRVFIDHGGLNAFDDGKNQLLPMLTSPAMQQEFKQDVNVDLKKNIETIEVPQIGFTSTVRIIEDFDHNITAIRDFGVNKCFIMPLDRQHVPNPSNLIETLLAIMSGSFLPDNEVLRKTMKVQTPALTASDIAAYGPVVGSTCTEDIKTYRLVPKTAEEMKNRRRRSPNALAFMYSVGKRAIMFDIDH</sequence>
<dbReference type="OrthoDB" id="9982095at2759"/>
<protein>
    <recommendedName>
        <fullName evidence="9">Integral membrane protein 2</fullName>
    </recommendedName>
</protein>
<feature type="transmembrane region" description="Helical" evidence="9">
    <location>
        <begin position="72"/>
        <end position="94"/>
    </location>
</feature>
<comment type="caution">
    <text evidence="11">The sequence shown here is derived from an EMBL/GenBank/DDBJ whole genome shotgun (WGS) entry which is preliminary data.</text>
</comment>
<comment type="subcellular location">
    <subcellularLocation>
        <location evidence="1 9">Membrane</location>
        <topology evidence="1 9">Single-pass type II membrane protein</topology>
    </subcellularLocation>
</comment>
<accession>A0A813Y689</accession>
<evidence type="ECO:0000256" key="5">
    <source>
        <dbReference type="ARBA" id="ARBA00022989"/>
    </source>
</evidence>
<evidence type="ECO:0000259" key="10">
    <source>
        <dbReference type="PROSITE" id="PS50869"/>
    </source>
</evidence>
<evidence type="ECO:0000256" key="9">
    <source>
        <dbReference type="RuleBase" id="RU367061"/>
    </source>
</evidence>
<dbReference type="InterPro" id="IPR007084">
    <property type="entry name" value="BRICHOS_dom"/>
</dbReference>
<evidence type="ECO:0000256" key="4">
    <source>
        <dbReference type="ARBA" id="ARBA00022968"/>
    </source>
</evidence>
<comment type="similarity">
    <text evidence="2 9">Belongs to the ITM2 family.</text>
</comment>
<dbReference type="EMBL" id="CAJNOJ010000028">
    <property type="protein sequence ID" value="CAF0879016.1"/>
    <property type="molecule type" value="Genomic_DNA"/>
</dbReference>
<dbReference type="InterPro" id="IPR040145">
    <property type="entry name" value="ITM2"/>
</dbReference>